<dbReference type="RefSeq" id="WP_245778649.1">
    <property type="nucleotide sequence ID" value="NZ_FOZK01000002.1"/>
</dbReference>
<gene>
    <name evidence="2" type="ORF">SAMN05216559_2219</name>
</gene>
<feature type="transmembrane region" description="Helical" evidence="1">
    <location>
        <begin position="89"/>
        <end position="113"/>
    </location>
</feature>
<keyword evidence="1" id="KW-0472">Membrane</keyword>
<evidence type="ECO:0000313" key="2">
    <source>
        <dbReference type="EMBL" id="SFR99505.1"/>
    </source>
</evidence>
<reference evidence="2 3" key="1">
    <citation type="submission" date="2016-10" db="EMBL/GenBank/DDBJ databases">
        <authorList>
            <person name="de Groot N.N."/>
        </authorList>
    </citation>
    <scope>NUCLEOTIDE SEQUENCE [LARGE SCALE GENOMIC DNA]</scope>
    <source>
        <strain evidence="2 3">CGMCC 1.10457</strain>
    </source>
</reference>
<sequence length="152" mass="15388">MIGDGYRSVLRRVASIGLAAASAAVLLWLTPAPTVVADSGTALLTLAAGYGLLVATSGYVVAGSLRFAGADVGEEEADTGRAVGKVENVLILTLALLGAYTALGLVFTAKSIVRYQDISSGNTTYYLTGSVANVTYSLVYGVALARVVGVPG</sequence>
<accession>A0A1I6L7P5</accession>
<feature type="transmembrane region" description="Helical" evidence="1">
    <location>
        <begin position="47"/>
        <end position="68"/>
    </location>
</feature>
<keyword evidence="1" id="KW-0812">Transmembrane</keyword>
<feature type="transmembrane region" description="Helical" evidence="1">
    <location>
        <begin position="125"/>
        <end position="148"/>
    </location>
</feature>
<proteinExistence type="predicted"/>
<protein>
    <submittedName>
        <fullName evidence="2">Uncharacterized protein</fullName>
    </submittedName>
</protein>
<dbReference type="AlphaFoldDB" id="A0A1I6L7P5"/>
<keyword evidence="1" id="KW-1133">Transmembrane helix</keyword>
<dbReference type="EMBL" id="FOZK01000002">
    <property type="protein sequence ID" value="SFR99505.1"/>
    <property type="molecule type" value="Genomic_DNA"/>
</dbReference>
<organism evidence="2 3">
    <name type="scientific">Halomicrobium zhouii</name>
    <dbReference type="NCBI Taxonomy" id="767519"/>
    <lineage>
        <taxon>Archaea</taxon>
        <taxon>Methanobacteriati</taxon>
        <taxon>Methanobacteriota</taxon>
        <taxon>Stenosarchaea group</taxon>
        <taxon>Halobacteria</taxon>
        <taxon>Halobacteriales</taxon>
        <taxon>Haloarculaceae</taxon>
        <taxon>Halomicrobium</taxon>
    </lineage>
</organism>
<keyword evidence="3" id="KW-1185">Reference proteome</keyword>
<dbReference type="STRING" id="767519.SAMN05216559_2219"/>
<evidence type="ECO:0000256" key="1">
    <source>
        <dbReference type="SAM" id="Phobius"/>
    </source>
</evidence>
<dbReference type="Proteomes" id="UP000199062">
    <property type="component" value="Unassembled WGS sequence"/>
</dbReference>
<name>A0A1I6L7P5_9EURY</name>
<evidence type="ECO:0000313" key="3">
    <source>
        <dbReference type="Proteomes" id="UP000199062"/>
    </source>
</evidence>